<dbReference type="InterPro" id="IPR010415">
    <property type="entry name" value="LpxI_C"/>
</dbReference>
<dbReference type="Pfam" id="PF17930">
    <property type="entry name" value="LpxI_N"/>
    <property type="match status" value="1"/>
</dbReference>
<dbReference type="Gene3D" id="3.40.140.80">
    <property type="match status" value="1"/>
</dbReference>
<comment type="caution">
    <text evidence="3">The sequence shown here is derived from an EMBL/GenBank/DDBJ whole genome shotgun (WGS) entry which is preliminary data.</text>
</comment>
<dbReference type="RefSeq" id="WP_135766444.1">
    <property type="nucleotide sequence ID" value="NZ_RQET01000001.1"/>
</dbReference>
<gene>
    <name evidence="3" type="ORF">EHO60_01795</name>
</gene>
<feature type="domain" description="LpxI N-terminal" evidence="2">
    <location>
        <begin position="3"/>
        <end position="131"/>
    </location>
</feature>
<dbReference type="Pfam" id="PF06230">
    <property type="entry name" value="LpxI_C"/>
    <property type="match status" value="1"/>
</dbReference>
<evidence type="ECO:0000313" key="3">
    <source>
        <dbReference type="EMBL" id="TGK14102.1"/>
    </source>
</evidence>
<name>A0A4R9GK26_9LEPT</name>
<feature type="domain" description="LpxI C-terminal" evidence="1">
    <location>
        <begin position="134"/>
        <end position="263"/>
    </location>
</feature>
<protein>
    <submittedName>
        <fullName evidence="3">LpxI family protein</fullName>
    </submittedName>
</protein>
<organism evidence="3 4">
    <name type="scientific">Leptospira fletcheri</name>
    <dbReference type="NCBI Taxonomy" id="2484981"/>
    <lineage>
        <taxon>Bacteria</taxon>
        <taxon>Pseudomonadati</taxon>
        <taxon>Spirochaetota</taxon>
        <taxon>Spirochaetia</taxon>
        <taxon>Leptospirales</taxon>
        <taxon>Leptospiraceae</taxon>
        <taxon>Leptospira</taxon>
    </lineage>
</organism>
<dbReference type="Gene3D" id="3.40.50.20">
    <property type="match status" value="1"/>
</dbReference>
<dbReference type="PANTHER" id="PTHR39962:SF1">
    <property type="entry name" value="LPXI FAMILY PROTEIN"/>
    <property type="match status" value="1"/>
</dbReference>
<dbReference type="PANTHER" id="PTHR39962">
    <property type="entry name" value="BLL4848 PROTEIN"/>
    <property type="match status" value="1"/>
</dbReference>
<keyword evidence="4" id="KW-1185">Reference proteome</keyword>
<proteinExistence type="predicted"/>
<accession>A0A4R9GK26</accession>
<evidence type="ECO:0000259" key="2">
    <source>
        <dbReference type="Pfam" id="PF17930"/>
    </source>
</evidence>
<sequence>MGRLGILAGGGDLPQIGMREALAAGEDPLFLSIAESDFTPGDYPDRVVPIRIAKIGGLLKSCKANGIDRLLLLGKVKKEIIFKSMNFDLKAIALLARMVNRHDYSIFKTVAEEFEKEGIRILSQKTYLKSLLLPQGRYTKKALDKRQLADVEFGMEYAEKIAHLDIGQTVVVLDKSVLAVEAVEGTDLAIRRGGSFAKKDKAVVCKSSKPSQDDRFDLPTVGVETLKTMKESDCEILSLREGETIVVDPPEFIRLAEKLKIHILSIGRGNLSKINSTQKRLPEIQKVPRKA</sequence>
<dbReference type="OrthoDB" id="9789836at2"/>
<dbReference type="AlphaFoldDB" id="A0A4R9GK26"/>
<dbReference type="InterPro" id="IPR053174">
    <property type="entry name" value="LpxI"/>
</dbReference>
<dbReference type="EMBL" id="RQET01000001">
    <property type="protein sequence ID" value="TGK14102.1"/>
    <property type="molecule type" value="Genomic_DNA"/>
</dbReference>
<evidence type="ECO:0000259" key="1">
    <source>
        <dbReference type="Pfam" id="PF06230"/>
    </source>
</evidence>
<reference evidence="3" key="1">
    <citation type="journal article" date="2019" name="PLoS Negl. Trop. Dis.">
        <title>Revisiting the worldwide diversity of Leptospira species in the environment.</title>
        <authorList>
            <person name="Vincent A.T."/>
            <person name="Schiettekatte O."/>
            <person name="Bourhy P."/>
            <person name="Veyrier F.J."/>
            <person name="Picardeau M."/>
        </authorList>
    </citation>
    <scope>NUCLEOTIDE SEQUENCE [LARGE SCALE GENOMIC DNA]</scope>
    <source>
        <strain evidence="3">SSW15</strain>
    </source>
</reference>
<dbReference type="InterPro" id="IPR043167">
    <property type="entry name" value="LpxI_C_sf"/>
</dbReference>
<evidence type="ECO:0000313" key="4">
    <source>
        <dbReference type="Proteomes" id="UP000298458"/>
    </source>
</evidence>
<dbReference type="InterPro" id="IPR041255">
    <property type="entry name" value="LpxI_N"/>
</dbReference>
<dbReference type="Proteomes" id="UP000298458">
    <property type="component" value="Unassembled WGS sequence"/>
</dbReference>